<dbReference type="EMBL" id="AMSQ01000001">
    <property type="protein sequence ID" value="EKU50507.1"/>
    <property type="molecule type" value="Genomic_DNA"/>
</dbReference>
<dbReference type="AlphaFoldDB" id="K9B6Q1"/>
<sequence>MSINIEPEKFADLVVKANPSNSENPEEISKEALELYITAYRMAERYANLSTGCLDTKSTIKKVKESKLQLS</sequence>
<gene>
    <name evidence="1" type="ORF">C273_00760</name>
</gene>
<protein>
    <submittedName>
        <fullName evidence="1">Uncharacterized protein</fullName>
    </submittedName>
</protein>
<reference evidence="1 2" key="1">
    <citation type="journal article" date="2013" name="Genome Announc.">
        <title>Genome Sequence of Staphylococcus massiliensis Strain S46, Isolated from the Surface of Healthy Human Skin.</title>
        <authorList>
            <person name="Srivastav R."/>
            <person name="Singh A."/>
            <person name="Jangir P.K."/>
            <person name="Kumari C."/>
            <person name="Muduli S."/>
            <person name="Sharma R."/>
        </authorList>
    </citation>
    <scope>NUCLEOTIDE SEQUENCE [LARGE SCALE GENOMIC DNA]</scope>
    <source>
        <strain evidence="1 2">S46</strain>
    </source>
</reference>
<keyword evidence="2" id="KW-1185">Reference proteome</keyword>
<organism evidence="1 2">
    <name type="scientific">Staphylococcus massiliensis S46</name>
    <dbReference type="NCBI Taxonomy" id="1229783"/>
    <lineage>
        <taxon>Bacteria</taxon>
        <taxon>Bacillati</taxon>
        <taxon>Bacillota</taxon>
        <taxon>Bacilli</taxon>
        <taxon>Bacillales</taxon>
        <taxon>Staphylococcaceae</taxon>
        <taxon>Staphylococcus</taxon>
    </lineage>
</organism>
<dbReference type="Proteomes" id="UP000009885">
    <property type="component" value="Unassembled WGS sequence"/>
</dbReference>
<dbReference type="RefSeq" id="WP_009381783.1">
    <property type="nucleotide sequence ID" value="NZ_AMSQ01000001.1"/>
</dbReference>
<accession>K9B6Q1</accession>
<name>K9B6Q1_9STAP</name>
<comment type="caution">
    <text evidence="1">The sequence shown here is derived from an EMBL/GenBank/DDBJ whole genome shotgun (WGS) entry which is preliminary data.</text>
</comment>
<dbReference type="OrthoDB" id="2406893at2"/>
<dbReference type="PATRIC" id="fig|1229783.3.peg.155"/>
<evidence type="ECO:0000313" key="2">
    <source>
        <dbReference type="Proteomes" id="UP000009885"/>
    </source>
</evidence>
<proteinExistence type="predicted"/>
<dbReference type="eggNOG" id="ENOG5033GHC">
    <property type="taxonomic scope" value="Bacteria"/>
</dbReference>
<evidence type="ECO:0000313" key="1">
    <source>
        <dbReference type="EMBL" id="EKU50507.1"/>
    </source>
</evidence>